<feature type="domain" description="YjeF N-terminal" evidence="1">
    <location>
        <begin position="12"/>
        <end position="85"/>
    </location>
</feature>
<organism evidence="2 3">
    <name type="scientific">Eiseniibacteriota bacterium</name>
    <dbReference type="NCBI Taxonomy" id="2212470"/>
    <lineage>
        <taxon>Bacteria</taxon>
        <taxon>Candidatus Eiseniibacteriota</taxon>
    </lineage>
</organism>
<accession>A0A538U424</accession>
<dbReference type="AlphaFoldDB" id="A0A538U424"/>
<comment type="caution">
    <text evidence="2">The sequence shown here is derived from an EMBL/GenBank/DDBJ whole genome shotgun (WGS) entry which is preliminary data.</text>
</comment>
<dbReference type="PROSITE" id="PS51385">
    <property type="entry name" value="YJEF_N"/>
    <property type="match status" value="1"/>
</dbReference>
<dbReference type="InterPro" id="IPR036652">
    <property type="entry name" value="YjeF_N_dom_sf"/>
</dbReference>
<dbReference type="InterPro" id="IPR004443">
    <property type="entry name" value="YjeF_N_dom"/>
</dbReference>
<evidence type="ECO:0000313" key="3">
    <source>
        <dbReference type="Proteomes" id="UP000319836"/>
    </source>
</evidence>
<dbReference type="Proteomes" id="UP000319836">
    <property type="component" value="Unassembled WGS sequence"/>
</dbReference>
<dbReference type="Pfam" id="PF03853">
    <property type="entry name" value="YjeF_N"/>
    <property type="match status" value="1"/>
</dbReference>
<name>A0A538U424_UNCEI</name>
<sequence>MSELLLVTSAEMRLLDRATIEKGDASGEELMERAGRGVVAAMERAYGSLLAMRVLALCGTGNNGTSAWWAIRRARAATRDCTWTG</sequence>
<evidence type="ECO:0000259" key="1">
    <source>
        <dbReference type="PROSITE" id="PS51385"/>
    </source>
</evidence>
<protein>
    <recommendedName>
        <fullName evidence="1">YjeF N-terminal domain-containing protein</fullName>
    </recommendedName>
</protein>
<dbReference type="Gene3D" id="3.40.50.10260">
    <property type="entry name" value="YjeF N-terminal domain"/>
    <property type="match status" value="1"/>
</dbReference>
<proteinExistence type="predicted"/>
<reference evidence="2 3" key="1">
    <citation type="journal article" date="2019" name="Nat. Microbiol.">
        <title>Mediterranean grassland soil C-N compound turnover is dependent on rainfall and depth, and is mediated by genomically divergent microorganisms.</title>
        <authorList>
            <person name="Diamond S."/>
            <person name="Andeer P.F."/>
            <person name="Li Z."/>
            <person name="Crits-Christoph A."/>
            <person name="Burstein D."/>
            <person name="Anantharaman K."/>
            <person name="Lane K.R."/>
            <person name="Thomas B.C."/>
            <person name="Pan C."/>
            <person name="Northen T.R."/>
            <person name="Banfield J.F."/>
        </authorList>
    </citation>
    <scope>NUCLEOTIDE SEQUENCE [LARGE SCALE GENOMIC DNA]</scope>
    <source>
        <strain evidence="2">WS_10</strain>
    </source>
</reference>
<dbReference type="EMBL" id="VBPA01000189">
    <property type="protein sequence ID" value="TMQ70650.1"/>
    <property type="molecule type" value="Genomic_DNA"/>
</dbReference>
<gene>
    <name evidence="2" type="ORF">E6K80_07895</name>
</gene>
<dbReference type="SUPFAM" id="SSF64153">
    <property type="entry name" value="YjeF N-terminal domain-like"/>
    <property type="match status" value="1"/>
</dbReference>
<evidence type="ECO:0000313" key="2">
    <source>
        <dbReference type="EMBL" id="TMQ70650.1"/>
    </source>
</evidence>